<gene>
    <name evidence="1" type="ORF">K504DRAFT_488300</name>
</gene>
<evidence type="ECO:0000313" key="2">
    <source>
        <dbReference type="Proteomes" id="UP000799428"/>
    </source>
</evidence>
<evidence type="ECO:0000313" key="1">
    <source>
        <dbReference type="EMBL" id="KAF2714048.1"/>
    </source>
</evidence>
<dbReference type="EMBL" id="MU005765">
    <property type="protein sequence ID" value="KAF2714048.1"/>
    <property type="molecule type" value="Genomic_DNA"/>
</dbReference>
<reference evidence="1" key="1">
    <citation type="journal article" date="2020" name="Stud. Mycol.">
        <title>101 Dothideomycetes genomes: a test case for predicting lifestyles and emergence of pathogens.</title>
        <authorList>
            <person name="Haridas S."/>
            <person name="Albert R."/>
            <person name="Binder M."/>
            <person name="Bloem J."/>
            <person name="Labutti K."/>
            <person name="Salamov A."/>
            <person name="Andreopoulos B."/>
            <person name="Baker S."/>
            <person name="Barry K."/>
            <person name="Bills G."/>
            <person name="Bluhm B."/>
            <person name="Cannon C."/>
            <person name="Castanera R."/>
            <person name="Culley D."/>
            <person name="Daum C."/>
            <person name="Ezra D."/>
            <person name="Gonzalez J."/>
            <person name="Henrissat B."/>
            <person name="Kuo A."/>
            <person name="Liang C."/>
            <person name="Lipzen A."/>
            <person name="Lutzoni F."/>
            <person name="Magnuson J."/>
            <person name="Mondo S."/>
            <person name="Nolan M."/>
            <person name="Ohm R."/>
            <person name="Pangilinan J."/>
            <person name="Park H.-J."/>
            <person name="Ramirez L."/>
            <person name="Alfaro M."/>
            <person name="Sun H."/>
            <person name="Tritt A."/>
            <person name="Yoshinaga Y."/>
            <person name="Zwiers L.-H."/>
            <person name="Turgeon B."/>
            <person name="Goodwin S."/>
            <person name="Spatafora J."/>
            <person name="Crous P."/>
            <person name="Grigoriev I."/>
        </authorList>
    </citation>
    <scope>NUCLEOTIDE SEQUENCE</scope>
    <source>
        <strain evidence="1">CBS 279.74</strain>
    </source>
</reference>
<dbReference type="Proteomes" id="UP000799428">
    <property type="component" value="Unassembled WGS sequence"/>
</dbReference>
<name>A0A6G1KMH8_9PLEO</name>
<accession>A0A6G1KMH8</accession>
<keyword evidence="2" id="KW-1185">Reference proteome</keyword>
<organism evidence="1 2">
    <name type="scientific">Pleomassaria siparia CBS 279.74</name>
    <dbReference type="NCBI Taxonomy" id="1314801"/>
    <lineage>
        <taxon>Eukaryota</taxon>
        <taxon>Fungi</taxon>
        <taxon>Dikarya</taxon>
        <taxon>Ascomycota</taxon>
        <taxon>Pezizomycotina</taxon>
        <taxon>Dothideomycetes</taxon>
        <taxon>Pleosporomycetidae</taxon>
        <taxon>Pleosporales</taxon>
        <taxon>Pleomassariaceae</taxon>
        <taxon>Pleomassaria</taxon>
    </lineage>
</organism>
<sequence length="195" mass="22067">MSARSTTGNEICLLGPFKEAHSSATEFVSILVSDNQRFSLDAFKQNHSQSAPALTIFDKIAARAKTQTQTQTQAWTVYDNIVALAQIEIRELALLRKNFFAMMDQWVHETGDGIWVSAEQKLERITEMAREIDSRKVALAEKVGEMLEKEKKRLLMGAEKWSLSASEVIMCNMSLMMMQLVKRDLVDQQHDNASP</sequence>
<dbReference type="AlphaFoldDB" id="A0A6G1KMH8"/>
<protein>
    <submittedName>
        <fullName evidence="1">Uncharacterized protein</fullName>
    </submittedName>
</protein>
<proteinExistence type="predicted"/>